<reference evidence="8 9" key="1">
    <citation type="submission" date="2018-04" db="EMBL/GenBank/DDBJ databases">
        <title>The genome of golden apple snail Pomacea canaliculata provides insight into stress tolerance and invasive adaptation.</title>
        <authorList>
            <person name="Liu C."/>
            <person name="Liu B."/>
            <person name="Ren Y."/>
            <person name="Zhang Y."/>
            <person name="Wang H."/>
            <person name="Li S."/>
            <person name="Jiang F."/>
            <person name="Yin L."/>
            <person name="Zhang G."/>
            <person name="Qian W."/>
            <person name="Fan W."/>
        </authorList>
    </citation>
    <scope>NUCLEOTIDE SEQUENCE [LARGE SCALE GENOMIC DNA]</scope>
    <source>
        <strain evidence="8">SZHN2017</strain>
        <tissue evidence="8">Muscle</tissue>
    </source>
</reference>
<dbReference type="STRING" id="400727.A0A2T7PK78"/>
<evidence type="ECO:0000256" key="5">
    <source>
        <dbReference type="ARBA" id="ARBA00023136"/>
    </source>
</evidence>
<feature type="transmembrane region" description="Helical" evidence="7">
    <location>
        <begin position="23"/>
        <end position="42"/>
    </location>
</feature>
<dbReference type="PANTHER" id="PTHR31386:SF2">
    <property type="entry name" value="SIMILAR TO RIKEN CDNA 2510039O18"/>
    <property type="match status" value="1"/>
</dbReference>
<sequence>MWVKGTVQNAILWFNSLSRFKKIVLFALAFVVLLYYLLPYLFSSQEKRYQPDTTRGCLEDRLLEFQDAVDKGNAFVHLDQETDASKQNVIYVGNGKMAVAVNSQNGLYIRLNRALSLPVKYWPVIQTIVQKETVKEASVLDVKSGIAYKIQAVQNPSGCMYVDSQVFAHRSHPSLLIQDIRVQNPTKYAVTVEFDQIGASGWQDATSVLKTINSQAGKPVSYRLTSGVIQLSDSDSVVAAAVGSTTVEQSTLTVMPGSTVNFHFVTVVNYTRPISQNEAPNYMASLLNQVEQDMAKGLSFAEKHLRLNHMRVWGKLWESGFSLSYSKASGVLNGDKINRTIYYILSNVPAPMHDASTSKRERNAIEKVLYFPDRCYQGHSTLIHIVSFESLALILSFGPLHFHNQHLEFNAHPRELHRDYMFRRINYGNNTHVNISVVLGEDNKASLFVSLDRNDKPYYACDAGCLDAPIQLSNEWQKFPVKLTEPLTGILYITADKQHMEELKHAIHVKEIAEAPAHEHHIIALHKHGHHFGGLPTFFWVSIAFLITVFHLFLFKLVYNEYCQGQDRYRGRYNL</sequence>
<evidence type="ECO:0000256" key="1">
    <source>
        <dbReference type="ARBA" id="ARBA00004479"/>
    </source>
</evidence>
<evidence type="ECO:0000256" key="4">
    <source>
        <dbReference type="ARBA" id="ARBA00022989"/>
    </source>
</evidence>
<dbReference type="OrthoDB" id="10017443at2759"/>
<dbReference type="Proteomes" id="UP000245119">
    <property type="component" value="Linkage Group LG3"/>
</dbReference>
<evidence type="ECO:0000313" key="9">
    <source>
        <dbReference type="Proteomes" id="UP000245119"/>
    </source>
</evidence>
<dbReference type="InterPro" id="IPR018795">
    <property type="entry name" value="K2013-like"/>
</dbReference>
<keyword evidence="2 7" id="KW-0812">Transmembrane</keyword>
<evidence type="ECO:0000256" key="7">
    <source>
        <dbReference type="SAM" id="Phobius"/>
    </source>
</evidence>
<keyword evidence="4 7" id="KW-1133">Transmembrane helix</keyword>
<keyword evidence="6" id="KW-0325">Glycoprotein</keyword>
<evidence type="ECO:0000256" key="2">
    <source>
        <dbReference type="ARBA" id="ARBA00022692"/>
    </source>
</evidence>
<gene>
    <name evidence="8" type="ORF">C0Q70_05100</name>
</gene>
<dbReference type="PANTHER" id="PTHR31386">
    <property type="entry name" value="UNCHARACTERIZED PROTEIN KIAA2013"/>
    <property type="match status" value="1"/>
</dbReference>
<dbReference type="EMBL" id="PZQS01000003">
    <property type="protein sequence ID" value="PVD33839.1"/>
    <property type="molecule type" value="Genomic_DNA"/>
</dbReference>
<accession>A0A2T7PK78</accession>
<protein>
    <submittedName>
        <fullName evidence="8">Uncharacterized protein</fullName>
    </submittedName>
</protein>
<evidence type="ECO:0000313" key="8">
    <source>
        <dbReference type="EMBL" id="PVD33839.1"/>
    </source>
</evidence>
<comment type="caution">
    <text evidence="8">The sequence shown here is derived from an EMBL/GenBank/DDBJ whole genome shotgun (WGS) entry which is preliminary data.</text>
</comment>
<keyword evidence="9" id="KW-1185">Reference proteome</keyword>
<dbReference type="AlphaFoldDB" id="A0A2T7PK78"/>
<evidence type="ECO:0000256" key="6">
    <source>
        <dbReference type="ARBA" id="ARBA00023180"/>
    </source>
</evidence>
<keyword evidence="5 7" id="KW-0472">Membrane</keyword>
<comment type="subcellular location">
    <subcellularLocation>
        <location evidence="1">Membrane</location>
        <topology evidence="1">Single-pass type I membrane protein</topology>
    </subcellularLocation>
</comment>
<organism evidence="8 9">
    <name type="scientific">Pomacea canaliculata</name>
    <name type="common">Golden apple snail</name>
    <dbReference type="NCBI Taxonomy" id="400727"/>
    <lineage>
        <taxon>Eukaryota</taxon>
        <taxon>Metazoa</taxon>
        <taxon>Spiralia</taxon>
        <taxon>Lophotrochozoa</taxon>
        <taxon>Mollusca</taxon>
        <taxon>Gastropoda</taxon>
        <taxon>Caenogastropoda</taxon>
        <taxon>Architaenioglossa</taxon>
        <taxon>Ampullarioidea</taxon>
        <taxon>Ampullariidae</taxon>
        <taxon>Pomacea</taxon>
    </lineage>
</organism>
<feature type="transmembrane region" description="Helical" evidence="7">
    <location>
        <begin position="538"/>
        <end position="559"/>
    </location>
</feature>
<proteinExistence type="predicted"/>
<dbReference type="Pfam" id="PF10222">
    <property type="entry name" value="DUF2152"/>
    <property type="match status" value="2"/>
</dbReference>
<name>A0A2T7PK78_POMCA</name>
<keyword evidence="3" id="KW-0732">Signal</keyword>
<evidence type="ECO:0000256" key="3">
    <source>
        <dbReference type="ARBA" id="ARBA00022729"/>
    </source>
</evidence>
<dbReference type="GO" id="GO:0016020">
    <property type="term" value="C:membrane"/>
    <property type="evidence" value="ECO:0007669"/>
    <property type="project" value="UniProtKB-SubCell"/>
</dbReference>